<evidence type="ECO:0000313" key="3">
    <source>
        <dbReference type="Proteomes" id="UP000322214"/>
    </source>
</evidence>
<dbReference type="RefSeq" id="WP_157665216.1">
    <property type="nucleotide sequence ID" value="NZ_CP042912.1"/>
</dbReference>
<sequence>MSADPTQNILFETSPFGTLDGIVEHDGRVVYFYLNERPDPAGNQPGKFGTRACWVRNLARGPMVLNKAEMAEGKIPMMPRNDCVDAELHQVPQSESLEIVWFEEGNGAALIEVDRESNTRTTLAIIPPWSGVEDFHGYAANCAHETALAWPLPENKAMQLRIDRAAEFWNSFTSEGSPFASLQQQLVDAYNKQFGEQNQKQYYAIDGGKFPPRGLLRYETESATILVTVGMSLCSQPAVELYVDQPSDLRRVELGVKISRQASDANAELIDTAMQSISTFAAYPWRNHNWLGPGHTIDWSPSGSKATLVRDNELQLSSFRNDPIGLLWIDAENDARR</sequence>
<proteinExistence type="predicted"/>
<dbReference type="KEGG" id="mff:MFFC18_51450"/>
<feature type="domain" description="Suppressor of fused-like" evidence="1">
    <location>
        <begin position="221"/>
        <end position="301"/>
    </location>
</feature>
<dbReference type="EMBL" id="CP042912">
    <property type="protein sequence ID" value="QEG25221.1"/>
    <property type="molecule type" value="Genomic_DNA"/>
</dbReference>
<dbReference type="AlphaFoldDB" id="A0A5B9PRT0"/>
<evidence type="ECO:0000259" key="1">
    <source>
        <dbReference type="Pfam" id="PF05076"/>
    </source>
</evidence>
<organism evidence="2 3">
    <name type="scientific">Mariniblastus fucicola</name>
    <dbReference type="NCBI Taxonomy" id="980251"/>
    <lineage>
        <taxon>Bacteria</taxon>
        <taxon>Pseudomonadati</taxon>
        <taxon>Planctomycetota</taxon>
        <taxon>Planctomycetia</taxon>
        <taxon>Pirellulales</taxon>
        <taxon>Pirellulaceae</taxon>
        <taxon>Mariniblastus</taxon>
    </lineage>
</organism>
<keyword evidence="3" id="KW-1185">Reference proteome</keyword>
<dbReference type="InterPro" id="IPR020941">
    <property type="entry name" value="SUFU-like_domain"/>
</dbReference>
<evidence type="ECO:0000313" key="2">
    <source>
        <dbReference type="EMBL" id="QEG25221.1"/>
    </source>
</evidence>
<gene>
    <name evidence="2" type="ORF">MFFC18_51450</name>
</gene>
<protein>
    <submittedName>
        <fullName evidence="2">Suppressor of fused protein (SUFU)</fullName>
    </submittedName>
</protein>
<dbReference type="STRING" id="980251.GCA_001642875_03818"/>
<dbReference type="Proteomes" id="UP000322214">
    <property type="component" value="Chromosome"/>
</dbReference>
<accession>A0A5B9PRT0</accession>
<reference evidence="2 3" key="1">
    <citation type="submission" date="2019-08" db="EMBL/GenBank/DDBJ databases">
        <title>Deep-cultivation of Planctomycetes and their phenomic and genomic characterization uncovers novel biology.</title>
        <authorList>
            <person name="Wiegand S."/>
            <person name="Jogler M."/>
            <person name="Boedeker C."/>
            <person name="Pinto D."/>
            <person name="Vollmers J."/>
            <person name="Rivas-Marin E."/>
            <person name="Kohn T."/>
            <person name="Peeters S.H."/>
            <person name="Heuer A."/>
            <person name="Rast P."/>
            <person name="Oberbeckmann S."/>
            <person name="Bunk B."/>
            <person name="Jeske O."/>
            <person name="Meyerdierks A."/>
            <person name="Storesund J.E."/>
            <person name="Kallscheuer N."/>
            <person name="Luecker S."/>
            <person name="Lage O.M."/>
            <person name="Pohl T."/>
            <person name="Merkel B.J."/>
            <person name="Hornburger P."/>
            <person name="Mueller R.-W."/>
            <person name="Bruemmer F."/>
            <person name="Labrenz M."/>
            <person name="Spormann A.M."/>
            <person name="Op den Camp H."/>
            <person name="Overmann J."/>
            <person name="Amann R."/>
            <person name="Jetten M.S.M."/>
            <person name="Mascher T."/>
            <person name="Medema M.H."/>
            <person name="Devos D.P."/>
            <person name="Kaster A.-K."/>
            <person name="Ovreas L."/>
            <person name="Rohde M."/>
            <person name="Galperin M.Y."/>
            <person name="Jogler C."/>
        </authorList>
    </citation>
    <scope>NUCLEOTIDE SEQUENCE [LARGE SCALE GENOMIC DNA]</scope>
    <source>
        <strain evidence="2 3">FC18</strain>
    </source>
</reference>
<dbReference type="Pfam" id="PF05076">
    <property type="entry name" value="SUFU"/>
    <property type="match status" value="1"/>
</dbReference>
<name>A0A5B9PRT0_9BACT</name>